<proteinExistence type="inferred from homology"/>
<evidence type="ECO:0000256" key="2">
    <source>
        <dbReference type="ARBA" id="ARBA00022741"/>
    </source>
</evidence>
<dbReference type="Gene3D" id="3.30.300.160">
    <property type="entry name" value="Type II secretion system, protein E, N-terminal domain"/>
    <property type="match status" value="1"/>
</dbReference>
<dbReference type="PANTHER" id="PTHR30258">
    <property type="entry name" value="TYPE II SECRETION SYSTEM PROTEIN GSPE-RELATED"/>
    <property type="match status" value="1"/>
</dbReference>
<dbReference type="SUPFAM" id="SSF160246">
    <property type="entry name" value="EspE N-terminal domain-like"/>
    <property type="match status" value="1"/>
</dbReference>
<dbReference type="GO" id="GO:0016887">
    <property type="term" value="F:ATP hydrolysis activity"/>
    <property type="evidence" value="ECO:0007669"/>
    <property type="project" value="TreeGrafter"/>
</dbReference>
<dbReference type="InterPro" id="IPR003593">
    <property type="entry name" value="AAA+_ATPase"/>
</dbReference>
<evidence type="ECO:0000256" key="1">
    <source>
        <dbReference type="ARBA" id="ARBA00006611"/>
    </source>
</evidence>
<protein>
    <recommendedName>
        <fullName evidence="4">AAA+ ATPase domain-containing protein</fullName>
    </recommendedName>
</protein>
<evidence type="ECO:0000259" key="4">
    <source>
        <dbReference type="SMART" id="SM00382"/>
    </source>
</evidence>
<dbReference type="Gene3D" id="3.30.450.90">
    <property type="match status" value="1"/>
</dbReference>
<sequence length="593" mass="66508">MKVEPQQLKAFMLDAGLVTTNQFDVAGEKAAKTGQKLEDVLVSDGLITKEELIKLEAYILGIPFVSLEKENVLPEVLRIIPEPIARSNNIVAFRKEGQNLEVAMLDPEDLRTIEFIKKTANLKILPRLTTPEGIKHILQQYQKTLEAEFGEIISREAKDLRQKLNGEGLLRSVKEGEGVIEEKEDLLKVAEELPVIKIVDTFLKHAILERASDIHIEPLEKEILVRYRIDGILHDAMMLPKQASAGIVARIKVLSNLKLDEHRLPQDGRFKVETEDYKYSVRVSIMPIFDGEKVVMRLLPESTRAISLEGLGLRGESLELVQDSLRKPVGMILVTGPTGCGKTTTLYTMMEILNTAGVNIATVEDPIEYRMPRINQTQVNPKIGMTFANGLRALLRQDPNIIMVGEIRDKETAGLAINAALTGHLVLSTLHTNDASGSIPRLIDMEIEPFLLSSTLEVIIAQRLVRRLLKNKKAYTLGEAELKNLSRCCDLEKTLEILKKEKIIKPKANFKEIEFYRPEPTKEYPDGYSGRFGLYEVLRVTETIKEMIVKSATADQIQAQAKKEGMITMIEDGFIKAAQGLTSLEEVLRVTTE</sequence>
<accession>A0A2M6T117</accession>
<dbReference type="InterPro" id="IPR027417">
    <property type="entry name" value="P-loop_NTPase"/>
</dbReference>
<dbReference type="Pfam" id="PF00437">
    <property type="entry name" value="T2SSE"/>
    <property type="match status" value="1"/>
</dbReference>
<keyword evidence="3" id="KW-0067">ATP-binding</keyword>
<evidence type="ECO:0000313" key="6">
    <source>
        <dbReference type="Proteomes" id="UP000229390"/>
    </source>
</evidence>
<dbReference type="SMART" id="SM00382">
    <property type="entry name" value="AAA"/>
    <property type="match status" value="1"/>
</dbReference>
<dbReference type="PANTHER" id="PTHR30258:SF1">
    <property type="entry name" value="PROTEIN TRANSPORT PROTEIN HOFB HOMOLOG"/>
    <property type="match status" value="1"/>
</dbReference>
<organism evidence="5 6">
    <name type="scientific">Candidatus Nealsonbacteria bacterium CG08_land_8_20_14_0_20_43_11</name>
    <dbReference type="NCBI Taxonomy" id="1974706"/>
    <lineage>
        <taxon>Bacteria</taxon>
        <taxon>Candidatus Nealsoniibacteriota</taxon>
    </lineage>
</organism>
<keyword evidence="2" id="KW-0547">Nucleotide-binding</keyword>
<comment type="similarity">
    <text evidence="1">Belongs to the GSP E family.</text>
</comment>
<dbReference type="InterPro" id="IPR007831">
    <property type="entry name" value="T2SS_GspE_N"/>
</dbReference>
<dbReference type="InterPro" id="IPR037257">
    <property type="entry name" value="T2SS_E_N_sf"/>
</dbReference>
<dbReference type="CDD" id="cd01129">
    <property type="entry name" value="PulE-GspE-like"/>
    <property type="match status" value="1"/>
</dbReference>
<dbReference type="InterPro" id="IPR001482">
    <property type="entry name" value="T2SS/T4SS_dom"/>
</dbReference>
<gene>
    <name evidence="5" type="ORF">COT34_01380</name>
</gene>
<dbReference type="Gene3D" id="3.40.50.300">
    <property type="entry name" value="P-loop containing nucleotide triphosphate hydrolases"/>
    <property type="match status" value="1"/>
</dbReference>
<comment type="caution">
    <text evidence="5">The sequence shown here is derived from an EMBL/GenBank/DDBJ whole genome shotgun (WGS) entry which is preliminary data.</text>
</comment>
<dbReference type="EMBL" id="PEYE01000026">
    <property type="protein sequence ID" value="PIS38874.1"/>
    <property type="molecule type" value="Genomic_DNA"/>
</dbReference>
<evidence type="ECO:0000313" key="5">
    <source>
        <dbReference type="EMBL" id="PIS38874.1"/>
    </source>
</evidence>
<dbReference type="GO" id="GO:0005524">
    <property type="term" value="F:ATP binding"/>
    <property type="evidence" value="ECO:0007669"/>
    <property type="project" value="UniProtKB-KW"/>
</dbReference>
<name>A0A2M6T117_9BACT</name>
<dbReference type="Pfam" id="PF05157">
    <property type="entry name" value="MshEN"/>
    <property type="match status" value="1"/>
</dbReference>
<dbReference type="AlphaFoldDB" id="A0A2M6T117"/>
<feature type="domain" description="AAA+ ATPase" evidence="4">
    <location>
        <begin position="328"/>
        <end position="466"/>
    </location>
</feature>
<dbReference type="GO" id="GO:0005886">
    <property type="term" value="C:plasma membrane"/>
    <property type="evidence" value="ECO:0007669"/>
    <property type="project" value="TreeGrafter"/>
</dbReference>
<reference evidence="6" key="1">
    <citation type="submission" date="2017-09" db="EMBL/GenBank/DDBJ databases">
        <title>Depth-based differentiation of microbial function through sediment-hosted aquifers and enrichment of novel symbionts in the deep terrestrial subsurface.</title>
        <authorList>
            <person name="Probst A.J."/>
            <person name="Ladd B."/>
            <person name="Jarett J.K."/>
            <person name="Geller-Mcgrath D.E."/>
            <person name="Sieber C.M.K."/>
            <person name="Emerson J.B."/>
            <person name="Anantharaman K."/>
            <person name="Thomas B.C."/>
            <person name="Malmstrom R."/>
            <person name="Stieglmeier M."/>
            <person name="Klingl A."/>
            <person name="Woyke T."/>
            <person name="Ryan C.M."/>
            <person name="Banfield J.F."/>
        </authorList>
    </citation>
    <scope>NUCLEOTIDE SEQUENCE [LARGE SCALE GENOMIC DNA]</scope>
</reference>
<dbReference type="SUPFAM" id="SSF52540">
    <property type="entry name" value="P-loop containing nucleoside triphosphate hydrolases"/>
    <property type="match status" value="1"/>
</dbReference>
<dbReference type="Proteomes" id="UP000229390">
    <property type="component" value="Unassembled WGS sequence"/>
</dbReference>
<evidence type="ECO:0000256" key="3">
    <source>
        <dbReference type="ARBA" id="ARBA00022840"/>
    </source>
</evidence>